<dbReference type="GO" id="GO:0003700">
    <property type="term" value="F:DNA-binding transcription factor activity"/>
    <property type="evidence" value="ECO:0007669"/>
    <property type="project" value="TreeGrafter"/>
</dbReference>
<dbReference type="InterPro" id="IPR010982">
    <property type="entry name" value="Lambda_DNA-bd_dom_sf"/>
</dbReference>
<keyword evidence="2" id="KW-0238">DNA-binding</keyword>
<evidence type="ECO:0000256" key="1">
    <source>
        <dbReference type="ARBA" id="ARBA00023015"/>
    </source>
</evidence>
<keyword evidence="6" id="KW-1185">Reference proteome</keyword>
<organism evidence="5 6">
    <name type="scientific">Halalkalibacter oceani</name>
    <dbReference type="NCBI Taxonomy" id="1653776"/>
    <lineage>
        <taxon>Bacteria</taxon>
        <taxon>Bacillati</taxon>
        <taxon>Bacillota</taxon>
        <taxon>Bacilli</taxon>
        <taxon>Bacillales</taxon>
        <taxon>Bacillaceae</taxon>
        <taxon>Halalkalibacter</taxon>
    </lineage>
</organism>
<dbReference type="InterPro" id="IPR028082">
    <property type="entry name" value="Peripla_BP_I"/>
</dbReference>
<dbReference type="PANTHER" id="PTHR30146">
    <property type="entry name" value="LACI-RELATED TRANSCRIPTIONAL REPRESSOR"/>
    <property type="match status" value="1"/>
</dbReference>
<evidence type="ECO:0000256" key="3">
    <source>
        <dbReference type="ARBA" id="ARBA00023163"/>
    </source>
</evidence>
<keyword evidence="1" id="KW-0805">Transcription regulation</keyword>
<dbReference type="Proteomes" id="UP001139179">
    <property type="component" value="Unassembled WGS sequence"/>
</dbReference>
<dbReference type="Pfam" id="PF13377">
    <property type="entry name" value="Peripla_BP_3"/>
    <property type="match status" value="1"/>
</dbReference>
<dbReference type="InterPro" id="IPR000843">
    <property type="entry name" value="HTH_LacI"/>
</dbReference>
<dbReference type="SUPFAM" id="SSF53822">
    <property type="entry name" value="Periplasmic binding protein-like I"/>
    <property type="match status" value="1"/>
</dbReference>
<dbReference type="PANTHER" id="PTHR30146:SF109">
    <property type="entry name" value="HTH-TYPE TRANSCRIPTIONAL REGULATOR GALS"/>
    <property type="match status" value="1"/>
</dbReference>
<protein>
    <submittedName>
        <fullName evidence="5">LacI family transcriptional regulator</fullName>
    </submittedName>
</protein>
<gene>
    <name evidence="5" type="ORF">M3202_14645</name>
</gene>
<dbReference type="SMART" id="SM00354">
    <property type="entry name" value="HTH_LACI"/>
    <property type="match status" value="1"/>
</dbReference>
<dbReference type="InterPro" id="IPR046335">
    <property type="entry name" value="LacI/GalR-like_sensor"/>
</dbReference>
<evidence type="ECO:0000256" key="2">
    <source>
        <dbReference type="ARBA" id="ARBA00023125"/>
    </source>
</evidence>
<dbReference type="Gene3D" id="3.40.50.2300">
    <property type="match status" value="2"/>
</dbReference>
<dbReference type="Gene3D" id="1.10.260.40">
    <property type="entry name" value="lambda repressor-like DNA-binding domains"/>
    <property type="match status" value="1"/>
</dbReference>
<dbReference type="AlphaFoldDB" id="A0A9X2DRX1"/>
<evidence type="ECO:0000259" key="4">
    <source>
        <dbReference type="PROSITE" id="PS50932"/>
    </source>
</evidence>
<dbReference type="PRINTS" id="PR00036">
    <property type="entry name" value="HTHLACI"/>
</dbReference>
<name>A0A9X2DRX1_9BACI</name>
<dbReference type="CDD" id="cd01392">
    <property type="entry name" value="HTH_LacI"/>
    <property type="match status" value="1"/>
</dbReference>
<dbReference type="PROSITE" id="PS00356">
    <property type="entry name" value="HTH_LACI_1"/>
    <property type="match status" value="1"/>
</dbReference>
<dbReference type="EMBL" id="JAMBOL010000014">
    <property type="protein sequence ID" value="MCM3715307.1"/>
    <property type="molecule type" value="Genomic_DNA"/>
</dbReference>
<dbReference type="GO" id="GO:0000976">
    <property type="term" value="F:transcription cis-regulatory region binding"/>
    <property type="evidence" value="ECO:0007669"/>
    <property type="project" value="TreeGrafter"/>
</dbReference>
<keyword evidence="3" id="KW-0804">Transcription</keyword>
<evidence type="ECO:0000313" key="6">
    <source>
        <dbReference type="Proteomes" id="UP001139179"/>
    </source>
</evidence>
<dbReference type="PROSITE" id="PS50932">
    <property type="entry name" value="HTH_LACI_2"/>
    <property type="match status" value="1"/>
</dbReference>
<proteinExistence type="predicted"/>
<evidence type="ECO:0000313" key="5">
    <source>
        <dbReference type="EMBL" id="MCM3715307.1"/>
    </source>
</evidence>
<dbReference type="Pfam" id="PF00356">
    <property type="entry name" value="LacI"/>
    <property type="match status" value="1"/>
</dbReference>
<reference evidence="5" key="1">
    <citation type="submission" date="2022-05" db="EMBL/GenBank/DDBJ databases">
        <title>Comparative Genomics of Spacecraft Associated Microbes.</title>
        <authorList>
            <person name="Tran M.T."/>
            <person name="Wright A."/>
            <person name="Seuylemezian A."/>
            <person name="Eisen J."/>
            <person name="Coil D."/>
        </authorList>
    </citation>
    <scope>NUCLEOTIDE SEQUENCE</scope>
    <source>
        <strain evidence="5">214.1.1</strain>
    </source>
</reference>
<accession>A0A9X2DRX1</accession>
<dbReference type="CDD" id="cd06267">
    <property type="entry name" value="PBP1_LacI_sugar_binding-like"/>
    <property type="match status" value="1"/>
</dbReference>
<dbReference type="SUPFAM" id="SSF47413">
    <property type="entry name" value="lambda repressor-like DNA-binding domains"/>
    <property type="match status" value="1"/>
</dbReference>
<feature type="domain" description="HTH lacI-type" evidence="4">
    <location>
        <begin position="6"/>
        <end position="60"/>
    </location>
</feature>
<sequence length="337" mass="37811">MSHLNKTIKDVAKHANVSVATVSRVLNNLDRVSDKTRKKVKKAIEELQFVPNSLAASMITKQTKMIATIVPNIQNSFYTSVIQATADVAKAEGYFTFVFPTNDSVEEEEAFFQGVLSKNVEGIVLVGTQTNPDAYKTIDKQIVLVDRYIENSGLDGVVIDNFRGAYEATTHMIEKGHTDIAILSGPTIYSNWKERYWGYQQALKDHGIKANPAYMKEGNWQEDSGYEMTLNLMRMDQPPTAIFATSYILCTYAINAIRDMNLVIGEDISLVGFDENDLAQFIRPKVTVVRRPTYEMGTHAATMLINKLKHKNKLDPHPKKLTLSVELLKNGSVKDLK</sequence>
<dbReference type="RefSeq" id="WP_251224063.1">
    <property type="nucleotide sequence ID" value="NZ_JAMBOL010000014.1"/>
</dbReference>
<comment type="caution">
    <text evidence="5">The sequence shown here is derived from an EMBL/GenBank/DDBJ whole genome shotgun (WGS) entry which is preliminary data.</text>
</comment>